<gene>
    <name evidence="10" type="ORF">HBA18_02735</name>
</gene>
<comment type="subunit">
    <text evidence="4 9">Homotrimer.</text>
</comment>
<organism evidence="10 11">
    <name type="scientific">Salinivibrio costicola</name>
    <name type="common">Vibrio costicola</name>
    <dbReference type="NCBI Taxonomy" id="51367"/>
    <lineage>
        <taxon>Bacteria</taxon>
        <taxon>Pseudomonadati</taxon>
        <taxon>Pseudomonadota</taxon>
        <taxon>Gammaproteobacteria</taxon>
        <taxon>Vibrionales</taxon>
        <taxon>Vibrionaceae</taxon>
        <taxon>Salinivibrio</taxon>
    </lineage>
</organism>
<dbReference type="SUPFAM" id="SSF89562">
    <property type="entry name" value="RraA-like"/>
    <property type="match status" value="1"/>
</dbReference>
<dbReference type="Proteomes" id="UP000501408">
    <property type="component" value="Chromosome 1"/>
</dbReference>
<evidence type="ECO:0000256" key="9">
    <source>
        <dbReference type="RuleBase" id="RU004338"/>
    </source>
</evidence>
<comment type="catalytic activity">
    <reaction evidence="8 9">
        <text>oxaloacetate + H(+) = pyruvate + CO2</text>
        <dbReference type="Rhea" id="RHEA:15641"/>
        <dbReference type="ChEBI" id="CHEBI:15361"/>
        <dbReference type="ChEBI" id="CHEBI:15378"/>
        <dbReference type="ChEBI" id="CHEBI:16452"/>
        <dbReference type="ChEBI" id="CHEBI:16526"/>
        <dbReference type="EC" id="4.1.1.112"/>
    </reaction>
</comment>
<dbReference type="EC" id="4.1.3.17" evidence="9"/>
<dbReference type="Gene3D" id="3.50.30.40">
    <property type="entry name" value="Ribonuclease E inhibitor RraA/RraA-like"/>
    <property type="match status" value="1"/>
</dbReference>
<dbReference type="CDD" id="cd16841">
    <property type="entry name" value="RraA_family"/>
    <property type="match status" value="1"/>
</dbReference>
<dbReference type="NCBIfam" id="NF006875">
    <property type="entry name" value="PRK09372.1"/>
    <property type="match status" value="1"/>
</dbReference>
<dbReference type="RefSeq" id="WP_069589782.1">
    <property type="nucleotide sequence ID" value="NZ_CP050266.1"/>
</dbReference>
<evidence type="ECO:0000313" key="11">
    <source>
        <dbReference type="Proteomes" id="UP000501408"/>
    </source>
</evidence>
<reference evidence="10 11" key="1">
    <citation type="submission" date="2020-03" db="EMBL/GenBank/DDBJ databases">
        <title>Genome mining reveals the biosynthetic pathways of PHA and ectoines of the halophilic strain Salinivibrio costicola M318 isolated from fermented shrimp paste.</title>
        <authorList>
            <person name="Doan T.V."/>
            <person name="Tran L.T."/>
            <person name="Trieu T.A."/>
            <person name="Nguyen Q.V."/>
            <person name="Quach T.N."/>
            <person name="Phi T.Q."/>
            <person name="Kumar S."/>
        </authorList>
    </citation>
    <scope>NUCLEOTIDE SEQUENCE [LARGE SCALE GENOMIC DNA]</scope>
    <source>
        <strain evidence="10 11">M318</strain>
    </source>
</reference>
<keyword evidence="11" id="KW-1185">Reference proteome</keyword>
<dbReference type="EMBL" id="CP050266">
    <property type="protein sequence ID" value="QIR05388.1"/>
    <property type="molecule type" value="Genomic_DNA"/>
</dbReference>
<dbReference type="InterPro" id="IPR010203">
    <property type="entry name" value="RraA"/>
</dbReference>
<dbReference type="PANTHER" id="PTHR33254:SF4">
    <property type="entry name" value="4-HYDROXY-4-METHYL-2-OXOGLUTARATE ALDOLASE 3-RELATED"/>
    <property type="match status" value="1"/>
</dbReference>
<evidence type="ECO:0000256" key="4">
    <source>
        <dbReference type="ARBA" id="ARBA00011233"/>
    </source>
</evidence>
<dbReference type="NCBIfam" id="TIGR01935">
    <property type="entry name" value="NOT-MenG"/>
    <property type="match status" value="1"/>
</dbReference>
<keyword evidence="6 9" id="KW-0456">Lyase</keyword>
<sequence length="165" mass="17593">MDDRLPDLCDNHPDAVRWLPIQWQDFGAVSGFEGRIRTVRCYHDNSKVKALLATPGQGQVLVVDGGGAMDRALLGDMIGKSAVDNGWAGVVIAAPVRDVATLATLPIGIKALGVCPIKTQKRDWGEVDVVLTLEGVLVTPGDYLYADKNGVLVCAQPLNTVSDVD</sequence>
<evidence type="ECO:0000256" key="1">
    <source>
        <dbReference type="ARBA" id="ARBA00001342"/>
    </source>
</evidence>
<dbReference type="InterPro" id="IPR005493">
    <property type="entry name" value="RraA/RraA-like"/>
</dbReference>
<evidence type="ECO:0000313" key="10">
    <source>
        <dbReference type="EMBL" id="QIR05388.1"/>
    </source>
</evidence>
<accession>A0ABX6K1F4</accession>
<evidence type="ECO:0000256" key="2">
    <source>
        <dbReference type="ARBA" id="ARBA00001968"/>
    </source>
</evidence>
<evidence type="ECO:0000256" key="6">
    <source>
        <dbReference type="ARBA" id="ARBA00023239"/>
    </source>
</evidence>
<comment type="similarity">
    <text evidence="3 9">Belongs to the class II aldolase/RraA-like family.</text>
</comment>
<evidence type="ECO:0000256" key="3">
    <source>
        <dbReference type="ARBA" id="ARBA00008621"/>
    </source>
</evidence>
<protein>
    <recommendedName>
        <fullName evidence="9">4-hydroxy-4-methyl-2-oxoglutarate aldolase</fullName>
        <shortName evidence="9">HMG aldolase</shortName>
        <ecNumber evidence="9">4.1.1.112</ecNumber>
        <ecNumber evidence="9">4.1.3.17</ecNumber>
    </recommendedName>
    <alternativeName>
        <fullName evidence="9">Oxaloacetate decarboxylase</fullName>
    </alternativeName>
</protein>
<comment type="cofactor">
    <cofactor evidence="2 9">
        <name>a divalent metal cation</name>
        <dbReference type="ChEBI" id="CHEBI:60240"/>
    </cofactor>
</comment>
<dbReference type="PANTHER" id="PTHR33254">
    <property type="entry name" value="4-HYDROXY-4-METHYL-2-OXOGLUTARATE ALDOLASE 3-RELATED"/>
    <property type="match status" value="1"/>
</dbReference>
<dbReference type="NCBIfam" id="NF009134">
    <property type="entry name" value="PRK12487.1"/>
    <property type="match status" value="1"/>
</dbReference>
<proteinExistence type="inferred from homology"/>
<evidence type="ECO:0000256" key="8">
    <source>
        <dbReference type="ARBA" id="ARBA00047973"/>
    </source>
</evidence>
<name>A0ABX6K1F4_SALCS</name>
<dbReference type="Pfam" id="PF03737">
    <property type="entry name" value="RraA-like"/>
    <property type="match status" value="1"/>
</dbReference>
<comment type="function">
    <text evidence="7 9">Catalyzes the aldol cleavage of 4-hydroxy-4-methyl-2-oxoglutarate (HMG) into 2 molecules of pyruvate. Also contains a secondary oxaloacetate (OAA) decarboxylase activity due to the common pyruvate enolate transition state formed following C-C bond cleavage in the retro-aldol and decarboxylation reactions.</text>
</comment>
<evidence type="ECO:0000256" key="7">
    <source>
        <dbReference type="ARBA" id="ARBA00025046"/>
    </source>
</evidence>
<comment type="catalytic activity">
    <reaction evidence="1 9">
        <text>4-hydroxy-4-methyl-2-oxoglutarate = 2 pyruvate</text>
        <dbReference type="Rhea" id="RHEA:22748"/>
        <dbReference type="ChEBI" id="CHEBI:15361"/>
        <dbReference type="ChEBI" id="CHEBI:58276"/>
        <dbReference type="EC" id="4.1.3.17"/>
    </reaction>
</comment>
<dbReference type="InterPro" id="IPR036704">
    <property type="entry name" value="RraA/RraA-like_sf"/>
</dbReference>
<keyword evidence="5 9" id="KW-0479">Metal-binding</keyword>
<dbReference type="EC" id="4.1.1.112" evidence="9"/>
<evidence type="ECO:0000256" key="5">
    <source>
        <dbReference type="ARBA" id="ARBA00022723"/>
    </source>
</evidence>